<dbReference type="PROSITE" id="PS00217">
    <property type="entry name" value="SUGAR_TRANSPORT_2"/>
    <property type="match status" value="1"/>
</dbReference>
<evidence type="ECO:0000259" key="10">
    <source>
        <dbReference type="PROSITE" id="PS50850"/>
    </source>
</evidence>
<keyword evidence="7 9" id="KW-1133">Transmembrane helix</keyword>
<dbReference type="PROSITE" id="PS50850">
    <property type="entry name" value="MFS"/>
    <property type="match status" value="1"/>
</dbReference>
<evidence type="ECO:0000256" key="3">
    <source>
        <dbReference type="ARBA" id="ARBA00022448"/>
    </source>
</evidence>
<evidence type="ECO:0000256" key="7">
    <source>
        <dbReference type="ARBA" id="ARBA00022989"/>
    </source>
</evidence>
<evidence type="ECO:0000256" key="4">
    <source>
        <dbReference type="ARBA" id="ARBA00022475"/>
    </source>
</evidence>
<keyword evidence="4" id="KW-1003">Cell membrane</keyword>
<feature type="transmembrane region" description="Helical" evidence="9">
    <location>
        <begin position="398"/>
        <end position="416"/>
    </location>
</feature>
<dbReference type="SUPFAM" id="SSF103473">
    <property type="entry name" value="MFS general substrate transporter"/>
    <property type="match status" value="1"/>
</dbReference>
<feature type="transmembrane region" description="Helical" evidence="9">
    <location>
        <begin position="304"/>
        <end position="326"/>
    </location>
</feature>
<evidence type="ECO:0000313" key="11">
    <source>
        <dbReference type="EMBL" id="MTV30089.1"/>
    </source>
</evidence>
<dbReference type="InterPro" id="IPR051084">
    <property type="entry name" value="H+-coupled_symporters"/>
</dbReference>
<reference evidence="11 12" key="1">
    <citation type="submission" date="2019-11" db="EMBL/GenBank/DDBJ databases">
        <title>Whole-genome sequence of a Rhodoblastus acidophilus DSM 142.</title>
        <authorList>
            <person name="Kyndt J.A."/>
            <person name="Meyer T.E."/>
        </authorList>
    </citation>
    <scope>NUCLEOTIDE SEQUENCE [LARGE SCALE GENOMIC DNA]</scope>
    <source>
        <strain evidence="11 12">DSM 142</strain>
    </source>
</reference>
<dbReference type="InterPro" id="IPR005828">
    <property type="entry name" value="MFS_sugar_transport-like"/>
</dbReference>
<feature type="transmembrane region" description="Helical" evidence="9">
    <location>
        <begin position="332"/>
        <end position="353"/>
    </location>
</feature>
<accession>A0A6N8DI84</accession>
<evidence type="ECO:0000313" key="12">
    <source>
        <dbReference type="Proteomes" id="UP000439113"/>
    </source>
</evidence>
<feature type="transmembrane region" description="Helical" evidence="9">
    <location>
        <begin position="53"/>
        <end position="74"/>
    </location>
</feature>
<evidence type="ECO:0000256" key="5">
    <source>
        <dbReference type="ARBA" id="ARBA00022692"/>
    </source>
</evidence>
<gene>
    <name evidence="11" type="ORF">GJ654_03665</name>
</gene>
<keyword evidence="5 9" id="KW-0812">Transmembrane</keyword>
<keyword evidence="3" id="KW-0813">Transport</keyword>
<evidence type="ECO:0000256" key="6">
    <source>
        <dbReference type="ARBA" id="ARBA00022847"/>
    </source>
</evidence>
<dbReference type="PANTHER" id="PTHR43528">
    <property type="entry name" value="ALPHA-KETOGLUTARATE PERMEASE"/>
    <property type="match status" value="1"/>
</dbReference>
<dbReference type="InterPro" id="IPR020846">
    <property type="entry name" value="MFS_dom"/>
</dbReference>
<feature type="transmembrane region" description="Helical" evidence="9">
    <location>
        <begin position="151"/>
        <end position="174"/>
    </location>
</feature>
<sequence length="436" mass="47575">MAGAEKIDPLRLKAIVVGSLGNLVEYYDFYVYAAFSLYFAPAFFPKSDEIAQMLFSAGIFALGFFMRPIGGWLFGLIGDRYGRRRSLMLSVLMMCGGSLLIALTPTYAQIGVLAPAALMFARLIQGLSLGGEYGASATYVAEMGESSRRGFYCSFLYVTLIGGQLGALSVLLVLQNLVLTPEDLRAWGWRIPFFIGAGLALFTLWMRRDLEETQAFKNARAKGTGGGLRALWAHRREALIVVGLTMGGTLAFYVYTIYMQKFLKLTVGLSDKESTWVSAGALVFALLIQPLYGALSDRIGRRPVLLAFGIMGTLGTVPLLSVLSRAHGPWEAFFLVALGWIMTAPYTSINAVVKAELFPASLRATGVGLPYAVAVSLFGGTAEYVALWFKSVGLESGFYYYASAVIFCSLLVYFFLPDTKKTSMLDREDADNALLE</sequence>
<dbReference type="InterPro" id="IPR036259">
    <property type="entry name" value="MFS_trans_sf"/>
</dbReference>
<dbReference type="Gene3D" id="1.20.1250.20">
    <property type="entry name" value="MFS general substrate transporter like domains"/>
    <property type="match status" value="1"/>
</dbReference>
<dbReference type="CDD" id="cd17367">
    <property type="entry name" value="MFS_KgtP"/>
    <property type="match status" value="1"/>
</dbReference>
<comment type="similarity">
    <text evidence="2">Belongs to the major facilitator superfamily. Metabolite:H+ Symporter (MHS) family (TC 2.A.1.6) family.</text>
</comment>
<keyword evidence="8 9" id="KW-0472">Membrane</keyword>
<dbReference type="FunFam" id="1.20.1250.20:FF:000300">
    <property type="entry name" value="Dicarboxylate MFS transporter"/>
    <property type="match status" value="1"/>
</dbReference>
<dbReference type="Pfam" id="PF07690">
    <property type="entry name" value="MFS_1"/>
    <property type="match status" value="1"/>
</dbReference>
<dbReference type="InterPro" id="IPR011701">
    <property type="entry name" value="MFS"/>
</dbReference>
<evidence type="ECO:0000256" key="9">
    <source>
        <dbReference type="SAM" id="Phobius"/>
    </source>
</evidence>
<dbReference type="InterPro" id="IPR005829">
    <property type="entry name" value="Sugar_transporter_CS"/>
</dbReference>
<dbReference type="Proteomes" id="UP000439113">
    <property type="component" value="Unassembled WGS sequence"/>
</dbReference>
<feature type="transmembrane region" description="Helical" evidence="9">
    <location>
        <begin position="365"/>
        <end position="386"/>
    </location>
</feature>
<feature type="transmembrane region" description="Helical" evidence="9">
    <location>
        <begin position="186"/>
        <end position="206"/>
    </location>
</feature>
<feature type="domain" description="Major facilitator superfamily (MFS) profile" evidence="10">
    <location>
        <begin position="14"/>
        <end position="420"/>
    </location>
</feature>
<dbReference type="FunFam" id="1.20.1250.20:FF:000001">
    <property type="entry name" value="Dicarboxylate MFS transporter"/>
    <property type="match status" value="1"/>
</dbReference>
<keyword evidence="6" id="KW-0769">Symport</keyword>
<dbReference type="AlphaFoldDB" id="A0A6N8DI84"/>
<dbReference type="OrthoDB" id="9783227at2"/>
<feature type="transmembrane region" description="Helical" evidence="9">
    <location>
        <begin position="12"/>
        <end position="33"/>
    </location>
</feature>
<dbReference type="Pfam" id="PF00083">
    <property type="entry name" value="Sugar_tr"/>
    <property type="match status" value="1"/>
</dbReference>
<dbReference type="GO" id="GO:0015293">
    <property type="term" value="F:symporter activity"/>
    <property type="evidence" value="ECO:0007669"/>
    <property type="project" value="UniProtKB-KW"/>
</dbReference>
<proteinExistence type="inferred from homology"/>
<dbReference type="PANTHER" id="PTHR43528:SF1">
    <property type="entry name" value="ALPHA-KETOGLUTARATE PERMEASE"/>
    <property type="match status" value="1"/>
</dbReference>
<organism evidence="11 12">
    <name type="scientific">Rhodoblastus acidophilus</name>
    <name type="common">Rhodopseudomonas acidophila</name>
    <dbReference type="NCBI Taxonomy" id="1074"/>
    <lineage>
        <taxon>Bacteria</taxon>
        <taxon>Pseudomonadati</taxon>
        <taxon>Pseudomonadota</taxon>
        <taxon>Alphaproteobacteria</taxon>
        <taxon>Hyphomicrobiales</taxon>
        <taxon>Rhodoblastaceae</taxon>
        <taxon>Rhodoblastus</taxon>
    </lineage>
</organism>
<name>A0A6N8DI84_RHOAC</name>
<evidence type="ECO:0000256" key="8">
    <source>
        <dbReference type="ARBA" id="ARBA00023136"/>
    </source>
</evidence>
<dbReference type="GO" id="GO:0005886">
    <property type="term" value="C:plasma membrane"/>
    <property type="evidence" value="ECO:0007669"/>
    <property type="project" value="UniProtKB-SubCell"/>
</dbReference>
<feature type="transmembrane region" description="Helical" evidence="9">
    <location>
        <begin position="238"/>
        <end position="255"/>
    </location>
</feature>
<evidence type="ECO:0000256" key="2">
    <source>
        <dbReference type="ARBA" id="ARBA00008240"/>
    </source>
</evidence>
<feature type="transmembrane region" description="Helical" evidence="9">
    <location>
        <begin position="86"/>
        <end position="104"/>
    </location>
</feature>
<comment type="subcellular location">
    <subcellularLocation>
        <location evidence="1">Cell membrane</location>
        <topology evidence="1">Multi-pass membrane protein</topology>
    </subcellularLocation>
</comment>
<evidence type="ECO:0000256" key="1">
    <source>
        <dbReference type="ARBA" id="ARBA00004651"/>
    </source>
</evidence>
<feature type="transmembrane region" description="Helical" evidence="9">
    <location>
        <begin position="275"/>
        <end position="292"/>
    </location>
</feature>
<feature type="transmembrane region" description="Helical" evidence="9">
    <location>
        <begin position="110"/>
        <end position="130"/>
    </location>
</feature>
<dbReference type="EMBL" id="WNKS01000002">
    <property type="protein sequence ID" value="MTV30089.1"/>
    <property type="molecule type" value="Genomic_DNA"/>
</dbReference>
<protein>
    <submittedName>
        <fullName evidence="11">MFS transporter</fullName>
    </submittedName>
</protein>
<dbReference type="RefSeq" id="WP_155444746.1">
    <property type="nucleotide sequence ID" value="NZ_JAOQNR010000002.1"/>
</dbReference>
<comment type="caution">
    <text evidence="11">The sequence shown here is derived from an EMBL/GenBank/DDBJ whole genome shotgun (WGS) entry which is preliminary data.</text>
</comment>